<reference evidence="1" key="1">
    <citation type="submission" date="2022-12" db="EMBL/GenBank/DDBJ databases">
        <authorList>
            <person name="Petersen C."/>
        </authorList>
    </citation>
    <scope>NUCLEOTIDE SEQUENCE</scope>
    <source>
        <strain evidence="1">IBT 15544</strain>
    </source>
</reference>
<dbReference type="GeneID" id="83180784"/>
<dbReference type="AlphaFoldDB" id="A0A9W9MI43"/>
<reference evidence="1" key="2">
    <citation type="journal article" date="2023" name="IMA Fungus">
        <title>Comparative genomic study of the Penicillium genus elucidates a diverse pangenome and 15 lateral gene transfer events.</title>
        <authorList>
            <person name="Petersen C."/>
            <person name="Sorensen T."/>
            <person name="Nielsen M.R."/>
            <person name="Sondergaard T.E."/>
            <person name="Sorensen J.L."/>
            <person name="Fitzpatrick D.A."/>
            <person name="Frisvad J.C."/>
            <person name="Nielsen K.L."/>
        </authorList>
    </citation>
    <scope>NUCLEOTIDE SEQUENCE</scope>
    <source>
        <strain evidence="1">IBT 15544</strain>
    </source>
</reference>
<gene>
    <name evidence="1" type="ORF">N7498_006421</name>
</gene>
<protein>
    <submittedName>
        <fullName evidence="1">Uncharacterized protein</fullName>
    </submittedName>
</protein>
<sequence>MANRNDAVGLGQRRTKPCAEALGCVAGFCCWLIVMRSRGVWSRGLIMQINPPRVKEYSIVVLTENPDPGFYPCSFAS</sequence>
<proteinExistence type="predicted"/>
<keyword evidence="2" id="KW-1185">Reference proteome</keyword>
<evidence type="ECO:0000313" key="2">
    <source>
        <dbReference type="Proteomes" id="UP001150904"/>
    </source>
</evidence>
<name>A0A9W9MI43_9EURO</name>
<organism evidence="1 2">
    <name type="scientific">Penicillium cinerascens</name>
    <dbReference type="NCBI Taxonomy" id="70096"/>
    <lineage>
        <taxon>Eukaryota</taxon>
        <taxon>Fungi</taxon>
        <taxon>Dikarya</taxon>
        <taxon>Ascomycota</taxon>
        <taxon>Pezizomycotina</taxon>
        <taxon>Eurotiomycetes</taxon>
        <taxon>Eurotiomycetidae</taxon>
        <taxon>Eurotiales</taxon>
        <taxon>Aspergillaceae</taxon>
        <taxon>Penicillium</taxon>
    </lineage>
</organism>
<dbReference type="EMBL" id="JAPQKR010000013">
    <property type="protein sequence ID" value="KAJ5201758.1"/>
    <property type="molecule type" value="Genomic_DNA"/>
</dbReference>
<evidence type="ECO:0000313" key="1">
    <source>
        <dbReference type="EMBL" id="KAJ5201758.1"/>
    </source>
</evidence>
<comment type="caution">
    <text evidence="1">The sequence shown here is derived from an EMBL/GenBank/DDBJ whole genome shotgun (WGS) entry which is preliminary data.</text>
</comment>
<accession>A0A9W9MI43</accession>
<dbReference type="Proteomes" id="UP001150904">
    <property type="component" value="Unassembled WGS sequence"/>
</dbReference>
<dbReference type="RefSeq" id="XP_058307674.1">
    <property type="nucleotide sequence ID" value="XM_058453483.1"/>
</dbReference>